<dbReference type="PROSITE" id="PS51366">
    <property type="entry name" value="MI"/>
    <property type="match status" value="1"/>
</dbReference>
<dbReference type="InterPro" id="IPR050781">
    <property type="entry name" value="CWC22_splicing_factor"/>
</dbReference>
<dbReference type="AlphaFoldDB" id="A0A0G2GD85"/>
<dbReference type="SMART" id="SM00544">
    <property type="entry name" value="MA3"/>
    <property type="match status" value="1"/>
</dbReference>
<evidence type="ECO:0000256" key="1">
    <source>
        <dbReference type="ARBA" id="ARBA00004604"/>
    </source>
</evidence>
<dbReference type="InterPro" id="IPR016024">
    <property type="entry name" value="ARM-type_fold"/>
</dbReference>
<dbReference type="OrthoDB" id="361797at2759"/>
<organism evidence="6 7">
    <name type="scientific">Phaeomoniella chlamydospora</name>
    <name type="common">Phaeoacremonium chlamydosporum</name>
    <dbReference type="NCBI Taxonomy" id="158046"/>
    <lineage>
        <taxon>Eukaryota</taxon>
        <taxon>Fungi</taxon>
        <taxon>Dikarya</taxon>
        <taxon>Ascomycota</taxon>
        <taxon>Pezizomycotina</taxon>
        <taxon>Eurotiomycetes</taxon>
        <taxon>Chaetothyriomycetidae</taxon>
        <taxon>Phaeomoniellales</taxon>
        <taxon>Phaeomoniellaceae</taxon>
        <taxon>Phaeomoniella</taxon>
    </lineage>
</organism>
<accession>A0A0G2GD85</accession>
<feature type="region of interest" description="Disordered" evidence="4">
    <location>
        <begin position="190"/>
        <end position="337"/>
    </location>
</feature>
<dbReference type="Pfam" id="PF02854">
    <property type="entry name" value="MIF4G"/>
    <property type="match status" value="1"/>
</dbReference>
<dbReference type="InterPro" id="IPR003890">
    <property type="entry name" value="MIF4G-like_typ-3"/>
</dbReference>
<comment type="similarity">
    <text evidence="2">Belongs to the CWC22 family.</text>
</comment>
<feature type="compositionally biased region" description="Basic and acidic residues" evidence="4">
    <location>
        <begin position="296"/>
        <end position="306"/>
    </location>
</feature>
<dbReference type="GO" id="GO:0042274">
    <property type="term" value="P:ribosomal small subunit biogenesis"/>
    <property type="evidence" value="ECO:0007669"/>
    <property type="project" value="TreeGrafter"/>
</dbReference>
<protein>
    <submittedName>
        <fullName evidence="6">Putative nuclear protein</fullName>
    </submittedName>
</protein>
<dbReference type="Proteomes" id="UP000053317">
    <property type="component" value="Unassembled WGS sequence"/>
</dbReference>
<evidence type="ECO:0000259" key="5">
    <source>
        <dbReference type="PROSITE" id="PS51366"/>
    </source>
</evidence>
<evidence type="ECO:0000256" key="2">
    <source>
        <dbReference type="ARBA" id="ARBA00006856"/>
    </source>
</evidence>
<comment type="subcellular location">
    <subcellularLocation>
        <location evidence="1">Nucleus</location>
        <location evidence="1">Nucleolus</location>
    </subcellularLocation>
</comment>
<keyword evidence="7" id="KW-1185">Reference proteome</keyword>
<dbReference type="PANTHER" id="PTHR18034">
    <property type="entry name" value="CELL CYCLE CONTROL PROTEIN CWF22-RELATED"/>
    <property type="match status" value="1"/>
</dbReference>
<feature type="compositionally biased region" description="Acidic residues" evidence="4">
    <location>
        <begin position="266"/>
        <end position="295"/>
    </location>
</feature>
<proteinExistence type="inferred from homology"/>
<dbReference type="InterPro" id="IPR003891">
    <property type="entry name" value="Initiation_fac_eIF4g_MI"/>
</dbReference>
<feature type="compositionally biased region" description="Basic and acidic residues" evidence="4">
    <location>
        <begin position="1"/>
        <end position="10"/>
    </location>
</feature>
<gene>
    <name evidence="6" type="ORF">UCRPC4_g03574</name>
</gene>
<feature type="domain" description="MI" evidence="5">
    <location>
        <begin position="644"/>
        <end position="773"/>
    </location>
</feature>
<comment type="caution">
    <text evidence="6">The sequence shown here is derived from an EMBL/GenBank/DDBJ whole genome shotgun (WGS) entry which is preliminary data.</text>
</comment>
<dbReference type="Pfam" id="PF02847">
    <property type="entry name" value="MA3"/>
    <property type="match status" value="1"/>
</dbReference>
<feature type="region of interest" description="Disordered" evidence="4">
    <location>
        <begin position="1"/>
        <end position="141"/>
    </location>
</feature>
<dbReference type="EMBL" id="LCWF01000083">
    <property type="protein sequence ID" value="KKY21623.1"/>
    <property type="molecule type" value="Genomic_DNA"/>
</dbReference>
<evidence type="ECO:0000313" key="6">
    <source>
        <dbReference type="EMBL" id="KKY21623.1"/>
    </source>
</evidence>
<feature type="compositionally biased region" description="Low complexity" evidence="4">
    <location>
        <begin position="128"/>
        <end position="141"/>
    </location>
</feature>
<evidence type="ECO:0000256" key="4">
    <source>
        <dbReference type="SAM" id="MobiDB-lite"/>
    </source>
</evidence>
<evidence type="ECO:0000313" key="7">
    <source>
        <dbReference type="Proteomes" id="UP000053317"/>
    </source>
</evidence>
<dbReference type="PANTHER" id="PTHR18034:SF4">
    <property type="entry name" value="NUCLEOLAR MIF4G DOMAIN-CONTAINING PROTEIN 1"/>
    <property type="match status" value="1"/>
</dbReference>
<feature type="compositionally biased region" description="Basic and acidic residues" evidence="4">
    <location>
        <begin position="198"/>
        <end position="211"/>
    </location>
</feature>
<evidence type="ECO:0000256" key="3">
    <source>
        <dbReference type="ARBA" id="ARBA00023242"/>
    </source>
</evidence>
<dbReference type="GO" id="GO:0005730">
    <property type="term" value="C:nucleolus"/>
    <property type="evidence" value="ECO:0007669"/>
    <property type="project" value="UniProtKB-SubCell"/>
</dbReference>
<name>A0A0G2GD85_PHACM</name>
<reference evidence="6 7" key="2">
    <citation type="submission" date="2015-05" db="EMBL/GenBank/DDBJ databases">
        <authorList>
            <person name="Morales-Cruz A."/>
            <person name="Amrine K.C."/>
            <person name="Cantu D."/>
        </authorList>
    </citation>
    <scope>NUCLEOTIDE SEQUENCE [LARGE SCALE GENOMIC DNA]</scope>
    <source>
        <strain evidence="6">UCRPC4</strain>
    </source>
</reference>
<sequence length="881" mass="98674">MPRQQYERNGLKLPKALQDQLGINVPRSRDHVPQPKGGRQLGRKEQRKADRQHKKGRVIDHRRQASQRPKINGNYDLLESEPPSKKLKRSLDVQEPKPTTTPAPTRPKSILKKPTVRQPSSDLEEGSDGALGSASSSSLGLALDKTSRSYKEQLARDDAEIAALEKKLGIKGKKLPKSFDDDLAFLLDGLDDIDGESEERKRKREGDEWLQNKRKRAQATPRVAEEEIMKDGSDHDTDDAGSESQSDGSRSDGESEDNLNGLGDGDLLEDLDDSDGEISEGDESFDGFGSEDDDVEAVKEPKKRENPYVAPVTSEKQATTARYIPPSMRKSSGPENESLQRLRRQLQGQINKLSEANILSIVGEIEKLYQTNPRQDVTTTVIDLLLGAFSDRSQLQNTFVILHATFISAIYKVVGTDFGAEVVARLVSQLDKYHTSDTESHSKEQVNLISLMSYLYTFHVIGTALLFDYIRLFLTTVSESNTELLLRIIRDCGPQLRQDDPATLKDIVLVMQGTLAEATKENRPVSVRTKFMVETITDLKNNKIRSGAAGTAVAAEHITRMRKALGSLNNSRTIKASEPLRIGLQDIRNSDKRGKWWLVGASWKEVDTPADSQVTADESLDVVIEDEGETDFLALAQQHRMNTSVRRSIFIAIMSASDYKDAHLRLMKLRLKKSQELEIPRVLLHCSGGEETYNPYYTLISKQLCSDNRKMRMSFQFALWNFFKRLGERPDEEEDEENVESVEMKEIVNLGKMFAHLIIDGIVTIGVLKVLNLSYLKEQAKLFVEVLLITIITRSHAKSGPDHDETPLANVFLRAGESASLIQGLKYFVKKVLRKSDLVTSKKETRMVHWACGAIDDILSSAEKGPIDLGEADSEDDFDID</sequence>
<dbReference type="FunFam" id="1.25.40.180:FF:000050">
    <property type="entry name" value="Nuclear protein (Sgd1), putative"/>
    <property type="match status" value="1"/>
</dbReference>
<dbReference type="SMART" id="SM00543">
    <property type="entry name" value="MIF4G"/>
    <property type="match status" value="1"/>
</dbReference>
<keyword evidence="3" id="KW-0539">Nucleus</keyword>
<dbReference type="Gene3D" id="1.25.40.180">
    <property type="match status" value="1"/>
</dbReference>
<feature type="compositionally biased region" description="Basic and acidic residues" evidence="4">
    <location>
        <begin position="223"/>
        <end position="235"/>
    </location>
</feature>
<dbReference type="SUPFAM" id="SSF48371">
    <property type="entry name" value="ARM repeat"/>
    <property type="match status" value="1"/>
</dbReference>
<dbReference type="GO" id="GO:0003723">
    <property type="term" value="F:RNA binding"/>
    <property type="evidence" value="ECO:0007669"/>
    <property type="project" value="InterPro"/>
</dbReference>
<reference evidence="6 7" key="1">
    <citation type="submission" date="2015-05" db="EMBL/GenBank/DDBJ databases">
        <title>Distinctive expansion of gene families associated with plant cell wall degradation and secondary metabolism in the genomes of grapevine trunk pathogens.</title>
        <authorList>
            <person name="Lawrence D.P."/>
            <person name="Travadon R."/>
            <person name="Rolshausen P.E."/>
            <person name="Baumgartner K."/>
        </authorList>
    </citation>
    <scope>NUCLEOTIDE SEQUENCE [LARGE SCALE GENOMIC DNA]</scope>
    <source>
        <strain evidence="6">UCRPC4</strain>
    </source>
</reference>